<protein>
    <submittedName>
        <fullName evidence="1">Uncharacterized protein</fullName>
    </submittedName>
</protein>
<dbReference type="EMBL" id="GGEC01068660">
    <property type="protein sequence ID" value="MBX49144.1"/>
    <property type="molecule type" value="Transcribed_RNA"/>
</dbReference>
<evidence type="ECO:0000313" key="1">
    <source>
        <dbReference type="EMBL" id="MBX49144.1"/>
    </source>
</evidence>
<reference evidence="1" key="1">
    <citation type="submission" date="2018-02" db="EMBL/GenBank/DDBJ databases">
        <title>Rhizophora mucronata_Transcriptome.</title>
        <authorList>
            <person name="Meera S.P."/>
            <person name="Sreeshan A."/>
            <person name="Augustine A."/>
        </authorList>
    </citation>
    <scope>NUCLEOTIDE SEQUENCE</scope>
    <source>
        <tissue evidence="1">Leaf</tissue>
    </source>
</reference>
<proteinExistence type="predicted"/>
<name>A0A2P2P317_RHIMU</name>
<sequence>MWIFFANKRTIGDFEIVFCLIIDYFSFYFDQFGIGKFSFRMEK</sequence>
<dbReference type="AlphaFoldDB" id="A0A2P2P317"/>
<accession>A0A2P2P317</accession>
<organism evidence="1">
    <name type="scientific">Rhizophora mucronata</name>
    <name type="common">Asiatic mangrove</name>
    <dbReference type="NCBI Taxonomy" id="61149"/>
    <lineage>
        <taxon>Eukaryota</taxon>
        <taxon>Viridiplantae</taxon>
        <taxon>Streptophyta</taxon>
        <taxon>Embryophyta</taxon>
        <taxon>Tracheophyta</taxon>
        <taxon>Spermatophyta</taxon>
        <taxon>Magnoliopsida</taxon>
        <taxon>eudicotyledons</taxon>
        <taxon>Gunneridae</taxon>
        <taxon>Pentapetalae</taxon>
        <taxon>rosids</taxon>
        <taxon>fabids</taxon>
        <taxon>Malpighiales</taxon>
        <taxon>Rhizophoraceae</taxon>
        <taxon>Rhizophora</taxon>
    </lineage>
</organism>